<dbReference type="AlphaFoldDB" id="A0ABD5P804"/>
<dbReference type="EMBL" id="JBHSDS010000003">
    <property type="protein sequence ID" value="MFC4357022.1"/>
    <property type="molecule type" value="Genomic_DNA"/>
</dbReference>
<accession>A0ABD5P804</accession>
<evidence type="ECO:0000313" key="1">
    <source>
        <dbReference type="EMBL" id="MFC4357022.1"/>
    </source>
</evidence>
<gene>
    <name evidence="1" type="ORF">ACFO0N_03555</name>
</gene>
<dbReference type="Proteomes" id="UP001595921">
    <property type="component" value="Unassembled WGS sequence"/>
</dbReference>
<evidence type="ECO:0000313" key="2">
    <source>
        <dbReference type="Proteomes" id="UP001595921"/>
    </source>
</evidence>
<sequence length="48" mass="5363">MTADEFDRRLTELIREAKEKGVDVEGGWDVETGSNSGYSVEIFPVVTE</sequence>
<organism evidence="1 2">
    <name type="scientific">Halobium salinum</name>
    <dbReference type="NCBI Taxonomy" id="1364940"/>
    <lineage>
        <taxon>Archaea</taxon>
        <taxon>Methanobacteriati</taxon>
        <taxon>Methanobacteriota</taxon>
        <taxon>Stenosarchaea group</taxon>
        <taxon>Halobacteria</taxon>
        <taxon>Halobacteriales</taxon>
        <taxon>Haloferacaceae</taxon>
        <taxon>Halobium</taxon>
    </lineage>
</organism>
<dbReference type="RefSeq" id="WP_267621810.1">
    <property type="nucleotide sequence ID" value="NZ_JAODIW010000006.1"/>
</dbReference>
<name>A0ABD5P804_9EURY</name>
<reference evidence="1 2" key="1">
    <citation type="journal article" date="2019" name="Int. J. Syst. Evol. Microbiol.">
        <title>The Global Catalogue of Microorganisms (GCM) 10K type strain sequencing project: providing services to taxonomists for standard genome sequencing and annotation.</title>
        <authorList>
            <consortium name="The Broad Institute Genomics Platform"/>
            <consortium name="The Broad Institute Genome Sequencing Center for Infectious Disease"/>
            <person name="Wu L."/>
            <person name="Ma J."/>
        </authorList>
    </citation>
    <scope>NUCLEOTIDE SEQUENCE [LARGE SCALE GENOMIC DNA]</scope>
    <source>
        <strain evidence="1 2">CGMCC 1.12553</strain>
    </source>
</reference>
<proteinExistence type="predicted"/>
<protein>
    <submittedName>
        <fullName evidence="1">Uncharacterized protein</fullName>
    </submittedName>
</protein>
<comment type="caution">
    <text evidence="1">The sequence shown here is derived from an EMBL/GenBank/DDBJ whole genome shotgun (WGS) entry which is preliminary data.</text>
</comment>
<keyword evidence="2" id="KW-1185">Reference proteome</keyword>